<keyword evidence="3 6" id="KW-0812">Transmembrane</keyword>
<reference evidence="9" key="1">
    <citation type="journal article" date="2019" name="Int. J. Syst. Evol. Microbiol.">
        <title>The Global Catalogue of Microorganisms (GCM) 10K type strain sequencing project: providing services to taxonomists for standard genome sequencing and annotation.</title>
        <authorList>
            <consortium name="The Broad Institute Genomics Platform"/>
            <consortium name="The Broad Institute Genome Sequencing Center for Infectious Disease"/>
            <person name="Wu L."/>
            <person name="Ma J."/>
        </authorList>
    </citation>
    <scope>NUCLEOTIDE SEQUENCE [LARGE SCALE GENOMIC DNA]</scope>
    <source>
        <strain evidence="9">JCM 17666</strain>
    </source>
</reference>
<comment type="subcellular location">
    <subcellularLocation>
        <location evidence="1">Membrane</location>
        <topology evidence="1">Multi-pass membrane protein</topology>
    </subcellularLocation>
</comment>
<dbReference type="PANTHER" id="PTHR42718">
    <property type="entry name" value="MAJOR FACILITATOR SUPERFAMILY MULTIDRUG TRANSPORTER MFSC"/>
    <property type="match status" value="1"/>
</dbReference>
<dbReference type="Pfam" id="PF07690">
    <property type="entry name" value="MFS_1"/>
    <property type="match status" value="1"/>
</dbReference>
<feature type="transmembrane region" description="Helical" evidence="6">
    <location>
        <begin position="111"/>
        <end position="131"/>
    </location>
</feature>
<evidence type="ECO:0000259" key="7">
    <source>
        <dbReference type="PROSITE" id="PS50850"/>
    </source>
</evidence>
<keyword evidence="2" id="KW-0813">Transport</keyword>
<dbReference type="CDD" id="cd17321">
    <property type="entry name" value="MFS_MMR_MDR_like"/>
    <property type="match status" value="1"/>
</dbReference>
<feature type="transmembrane region" description="Helical" evidence="6">
    <location>
        <begin position="82"/>
        <end position="105"/>
    </location>
</feature>
<dbReference type="SUPFAM" id="SSF103473">
    <property type="entry name" value="MFS general substrate transporter"/>
    <property type="match status" value="1"/>
</dbReference>
<dbReference type="Gene3D" id="1.20.1720.10">
    <property type="entry name" value="Multidrug resistance protein D"/>
    <property type="match status" value="1"/>
</dbReference>
<gene>
    <name evidence="8" type="ORF">GCM10023144_33550</name>
</gene>
<accession>A0ABP8HD39</accession>
<name>A0ABP8HD39_9BURK</name>
<evidence type="ECO:0000256" key="6">
    <source>
        <dbReference type="SAM" id="Phobius"/>
    </source>
</evidence>
<keyword evidence="4 6" id="KW-1133">Transmembrane helix</keyword>
<dbReference type="Gene3D" id="1.20.1250.20">
    <property type="entry name" value="MFS general substrate transporter like domains"/>
    <property type="match status" value="1"/>
</dbReference>
<feature type="transmembrane region" description="Helical" evidence="6">
    <location>
        <begin position="331"/>
        <end position="350"/>
    </location>
</feature>
<keyword evidence="5 6" id="KW-0472">Membrane</keyword>
<feature type="transmembrane region" description="Helical" evidence="6">
    <location>
        <begin position="143"/>
        <end position="164"/>
    </location>
</feature>
<dbReference type="Proteomes" id="UP001501671">
    <property type="component" value="Unassembled WGS sequence"/>
</dbReference>
<feature type="domain" description="Major facilitator superfamily (MFS) profile" evidence="7">
    <location>
        <begin position="16"/>
        <end position="440"/>
    </location>
</feature>
<feature type="transmembrane region" description="Helical" evidence="6">
    <location>
        <begin position="14"/>
        <end position="38"/>
    </location>
</feature>
<feature type="transmembrane region" description="Helical" evidence="6">
    <location>
        <begin position="423"/>
        <end position="443"/>
    </location>
</feature>
<feature type="transmembrane region" description="Helical" evidence="6">
    <location>
        <begin position="302"/>
        <end position="319"/>
    </location>
</feature>
<organism evidence="8 9">
    <name type="scientific">Pigmentiphaga soli</name>
    <dbReference type="NCBI Taxonomy" id="1007095"/>
    <lineage>
        <taxon>Bacteria</taxon>
        <taxon>Pseudomonadati</taxon>
        <taxon>Pseudomonadota</taxon>
        <taxon>Betaproteobacteria</taxon>
        <taxon>Burkholderiales</taxon>
        <taxon>Alcaligenaceae</taxon>
        <taxon>Pigmentiphaga</taxon>
    </lineage>
</organism>
<dbReference type="InterPro" id="IPR011701">
    <property type="entry name" value="MFS"/>
</dbReference>
<evidence type="ECO:0000256" key="2">
    <source>
        <dbReference type="ARBA" id="ARBA00022448"/>
    </source>
</evidence>
<dbReference type="PROSITE" id="PS50850">
    <property type="entry name" value="MFS"/>
    <property type="match status" value="1"/>
</dbReference>
<dbReference type="InterPro" id="IPR036259">
    <property type="entry name" value="MFS_trans_sf"/>
</dbReference>
<evidence type="ECO:0000313" key="8">
    <source>
        <dbReference type="EMBL" id="GAA4337614.1"/>
    </source>
</evidence>
<feature type="transmembrane region" description="Helical" evidence="6">
    <location>
        <begin position="397"/>
        <end position="417"/>
    </location>
</feature>
<protein>
    <submittedName>
        <fullName evidence="8">MFS transporter</fullName>
    </submittedName>
</protein>
<feature type="transmembrane region" description="Helical" evidence="6">
    <location>
        <begin position="225"/>
        <end position="244"/>
    </location>
</feature>
<dbReference type="RefSeq" id="WP_345251020.1">
    <property type="nucleotide sequence ID" value="NZ_BAABFO010000017.1"/>
</dbReference>
<proteinExistence type="predicted"/>
<evidence type="ECO:0000256" key="3">
    <source>
        <dbReference type="ARBA" id="ARBA00022692"/>
    </source>
</evidence>
<evidence type="ECO:0000256" key="5">
    <source>
        <dbReference type="ARBA" id="ARBA00023136"/>
    </source>
</evidence>
<keyword evidence="9" id="KW-1185">Reference proteome</keyword>
<feature type="transmembrane region" description="Helical" evidence="6">
    <location>
        <begin position="356"/>
        <end position="376"/>
    </location>
</feature>
<feature type="transmembrane region" description="Helical" evidence="6">
    <location>
        <begin position="264"/>
        <end position="290"/>
    </location>
</feature>
<evidence type="ECO:0000256" key="1">
    <source>
        <dbReference type="ARBA" id="ARBA00004141"/>
    </source>
</evidence>
<dbReference type="InterPro" id="IPR020846">
    <property type="entry name" value="MFS_dom"/>
</dbReference>
<evidence type="ECO:0000313" key="9">
    <source>
        <dbReference type="Proteomes" id="UP001501671"/>
    </source>
</evidence>
<dbReference type="PANTHER" id="PTHR42718:SF9">
    <property type="entry name" value="MAJOR FACILITATOR SUPERFAMILY MULTIDRUG TRANSPORTER MFSC"/>
    <property type="match status" value="1"/>
</dbReference>
<feature type="transmembrane region" description="Helical" evidence="6">
    <location>
        <begin position="202"/>
        <end position="219"/>
    </location>
</feature>
<evidence type="ECO:0000256" key="4">
    <source>
        <dbReference type="ARBA" id="ARBA00022989"/>
    </source>
</evidence>
<comment type="caution">
    <text evidence="8">The sequence shown here is derived from an EMBL/GenBank/DDBJ whole genome shotgun (WGS) entry which is preliminary data.</text>
</comment>
<sequence length="454" mass="46529">MTSAADGLPSPRKYWALSAALLAMAMCVLETTITNIALPTISTSLGVEPARAVWIVNAYQLAIVATLLPCASLGEIYGYRRVFGCGVVLFTAGSAGCALAGQFELLLACRLVQGLGAAAVMSVVPALMRFIYSQRQFGRGIGFNALVIAVSSAAGPVVGSGILAVASWPWLFGVNVPLGVYVLAVGMRALPVVDRAARRFDGISAGLSAVFFVALIVGVERLLSAPAMAAGCLALTVAAGFALVRRELPRPAPLLPLDLLRIKIFAYSIGASICAFSAHSIAYIALPFYFMHGMHRSQMETGMLMMMWPLAVAVMAPIAGRLSESVSPARLCALGTGIMAAGIGGLLLVPDGAHNGAILPFMALGGAGFGTFQTPNNRTILTAAPRSRSGSAGGMQGTARQFGMACGAAIAGLAFAALPAHGYIGALGAGVVLLLISSAISLARGGAKFGTQRN</sequence>
<feature type="transmembrane region" description="Helical" evidence="6">
    <location>
        <begin position="50"/>
        <end position="70"/>
    </location>
</feature>
<dbReference type="PRINTS" id="PR01036">
    <property type="entry name" value="TCRTETB"/>
</dbReference>
<dbReference type="EMBL" id="BAABFO010000017">
    <property type="protein sequence ID" value="GAA4337614.1"/>
    <property type="molecule type" value="Genomic_DNA"/>
</dbReference>
<feature type="transmembrane region" description="Helical" evidence="6">
    <location>
        <begin position="170"/>
        <end position="190"/>
    </location>
</feature>